<evidence type="ECO:0000313" key="16">
    <source>
        <dbReference type="EMBL" id="PLX19024.1"/>
    </source>
</evidence>
<keyword evidence="9 14" id="KW-0274">FAD</keyword>
<dbReference type="InterPro" id="IPR023465">
    <property type="entry name" value="Riboflavin_kinase_dom_sf"/>
</dbReference>
<evidence type="ECO:0000259" key="15">
    <source>
        <dbReference type="SMART" id="SM00904"/>
    </source>
</evidence>
<gene>
    <name evidence="16" type="ORF">C0601_03165</name>
</gene>
<dbReference type="GO" id="GO:0009398">
    <property type="term" value="P:FMN biosynthetic process"/>
    <property type="evidence" value="ECO:0007669"/>
    <property type="project" value="UniProtKB-UniRule"/>
</dbReference>
<comment type="catalytic activity">
    <reaction evidence="12 14">
        <text>riboflavin + ATP = FMN + ADP + H(+)</text>
        <dbReference type="Rhea" id="RHEA:14357"/>
        <dbReference type="ChEBI" id="CHEBI:15378"/>
        <dbReference type="ChEBI" id="CHEBI:30616"/>
        <dbReference type="ChEBI" id="CHEBI:57986"/>
        <dbReference type="ChEBI" id="CHEBI:58210"/>
        <dbReference type="ChEBI" id="CHEBI:456216"/>
        <dbReference type="EC" id="2.7.1.26"/>
    </reaction>
</comment>
<dbReference type="PANTHER" id="PTHR22749">
    <property type="entry name" value="RIBOFLAVIN KINASE/FMN ADENYLYLTRANSFERASE"/>
    <property type="match status" value="1"/>
</dbReference>
<dbReference type="AlphaFoldDB" id="A0A2N5ZK84"/>
<dbReference type="InterPro" id="IPR002606">
    <property type="entry name" value="Riboflavin_kinase_bac"/>
</dbReference>
<comment type="catalytic activity">
    <reaction evidence="13 14">
        <text>FMN + ATP + H(+) = FAD + diphosphate</text>
        <dbReference type="Rhea" id="RHEA:17237"/>
        <dbReference type="ChEBI" id="CHEBI:15378"/>
        <dbReference type="ChEBI" id="CHEBI:30616"/>
        <dbReference type="ChEBI" id="CHEBI:33019"/>
        <dbReference type="ChEBI" id="CHEBI:57692"/>
        <dbReference type="ChEBI" id="CHEBI:58210"/>
        <dbReference type="EC" id="2.7.7.2"/>
    </reaction>
</comment>
<protein>
    <recommendedName>
        <fullName evidence="14">Riboflavin biosynthesis protein</fullName>
    </recommendedName>
    <domain>
        <recommendedName>
            <fullName evidence="14">Riboflavin kinase</fullName>
            <ecNumber evidence="14">2.7.1.26</ecNumber>
        </recommendedName>
        <alternativeName>
            <fullName evidence="14">Flavokinase</fullName>
        </alternativeName>
    </domain>
    <domain>
        <recommendedName>
            <fullName evidence="14">FMN adenylyltransferase</fullName>
            <ecNumber evidence="14">2.7.7.2</ecNumber>
        </recommendedName>
        <alternativeName>
            <fullName evidence="14">FAD pyrophosphorylase</fullName>
        </alternativeName>
        <alternativeName>
            <fullName evidence="14">FAD synthase</fullName>
        </alternativeName>
    </domain>
</protein>
<evidence type="ECO:0000256" key="3">
    <source>
        <dbReference type="ARBA" id="ARBA00022630"/>
    </source>
</evidence>
<evidence type="ECO:0000256" key="6">
    <source>
        <dbReference type="ARBA" id="ARBA00022695"/>
    </source>
</evidence>
<dbReference type="InterPro" id="IPR015864">
    <property type="entry name" value="FAD_synthase"/>
</dbReference>
<evidence type="ECO:0000256" key="8">
    <source>
        <dbReference type="ARBA" id="ARBA00022777"/>
    </source>
</evidence>
<dbReference type="GO" id="GO:0009231">
    <property type="term" value="P:riboflavin biosynthetic process"/>
    <property type="evidence" value="ECO:0007669"/>
    <property type="project" value="InterPro"/>
</dbReference>
<dbReference type="GO" id="GO:0005524">
    <property type="term" value="F:ATP binding"/>
    <property type="evidence" value="ECO:0007669"/>
    <property type="project" value="UniProtKB-UniRule"/>
</dbReference>
<keyword evidence="4 14" id="KW-0288">FMN</keyword>
<evidence type="ECO:0000256" key="5">
    <source>
        <dbReference type="ARBA" id="ARBA00022679"/>
    </source>
</evidence>
<dbReference type="SMART" id="SM00904">
    <property type="entry name" value="Flavokinase"/>
    <property type="match status" value="1"/>
</dbReference>
<evidence type="ECO:0000256" key="11">
    <source>
        <dbReference type="ARBA" id="ARBA00023268"/>
    </source>
</evidence>
<dbReference type="EC" id="2.7.7.2" evidence="14"/>
<dbReference type="Gene3D" id="2.40.30.30">
    <property type="entry name" value="Riboflavin kinase-like"/>
    <property type="match status" value="1"/>
</dbReference>
<dbReference type="EMBL" id="PKTG01000043">
    <property type="protein sequence ID" value="PLX19024.1"/>
    <property type="molecule type" value="Genomic_DNA"/>
</dbReference>
<comment type="caution">
    <text evidence="16">The sequence shown here is derived from an EMBL/GenBank/DDBJ whole genome shotgun (WGS) entry which is preliminary data.</text>
</comment>
<comment type="similarity">
    <text evidence="14">Belongs to the ribF family.</text>
</comment>
<evidence type="ECO:0000256" key="10">
    <source>
        <dbReference type="ARBA" id="ARBA00022840"/>
    </source>
</evidence>
<evidence type="ECO:0000256" key="2">
    <source>
        <dbReference type="ARBA" id="ARBA00005201"/>
    </source>
</evidence>
<dbReference type="SUPFAM" id="SSF82114">
    <property type="entry name" value="Riboflavin kinase-like"/>
    <property type="match status" value="1"/>
</dbReference>
<dbReference type="Pfam" id="PF01687">
    <property type="entry name" value="Flavokinase"/>
    <property type="match status" value="1"/>
</dbReference>
<dbReference type="FunFam" id="3.40.50.620:FF:000021">
    <property type="entry name" value="Riboflavin biosynthesis protein"/>
    <property type="match status" value="1"/>
</dbReference>
<comment type="pathway">
    <text evidence="2 14">Cofactor biosynthesis; FMN biosynthesis; FMN from riboflavin (ATP route): step 1/1.</text>
</comment>
<dbReference type="NCBIfam" id="NF004162">
    <property type="entry name" value="PRK05627.1-5"/>
    <property type="match status" value="1"/>
</dbReference>
<accession>A0A2N5ZK84</accession>
<dbReference type="PANTHER" id="PTHR22749:SF6">
    <property type="entry name" value="RIBOFLAVIN KINASE"/>
    <property type="match status" value="1"/>
</dbReference>
<dbReference type="Proteomes" id="UP000234857">
    <property type="component" value="Unassembled WGS sequence"/>
</dbReference>
<dbReference type="GO" id="GO:0003919">
    <property type="term" value="F:FMN adenylyltransferase activity"/>
    <property type="evidence" value="ECO:0007669"/>
    <property type="project" value="UniProtKB-UniRule"/>
</dbReference>
<dbReference type="EC" id="2.7.1.26" evidence="14"/>
<evidence type="ECO:0000256" key="12">
    <source>
        <dbReference type="ARBA" id="ARBA00047880"/>
    </source>
</evidence>
<dbReference type="UniPathway" id="UPA00277">
    <property type="reaction ID" value="UER00407"/>
</dbReference>
<keyword evidence="11" id="KW-0511">Multifunctional enzyme</keyword>
<proteinExistence type="inferred from homology"/>
<dbReference type="InterPro" id="IPR015865">
    <property type="entry name" value="Riboflavin_kinase_bac/euk"/>
</dbReference>
<dbReference type="GO" id="GO:0008531">
    <property type="term" value="F:riboflavin kinase activity"/>
    <property type="evidence" value="ECO:0007669"/>
    <property type="project" value="UniProtKB-UniRule"/>
</dbReference>
<keyword evidence="5 14" id="KW-0808">Transferase</keyword>
<dbReference type="Pfam" id="PF06574">
    <property type="entry name" value="FAD_syn"/>
    <property type="match status" value="1"/>
</dbReference>
<sequence length="330" mass="38137">MKILRDIENIELKSCALAIGNFDGVHIGHQKIMNDLLKYSKQKDIPSVVFSFYNHPLIYINKIKDYYITCPEEKIQLFKEQGIDILIMPDFNESFMKMSPENFIKILKDHLNPQHIIVGKNFNFGFARKGNPQTLIDNFDDKVNVIEQVRYEGIKISSTIIRELLKSGDIKKASTLLGRNFFITSKVRSGKKIGRDLNAPTINFNMDQTSKILPPAGVYISKVFYDSRCSYGISNIGGAPTLDSFDDKCIETHIFDKEIKNMYNKQVKIELLKFLREEIKFDDLSLLKDKISEDIANAKKIINLWRKDETNSNNHYHSSDDDINYKCTRD</sequence>
<dbReference type="GO" id="GO:0006747">
    <property type="term" value="P:FAD biosynthetic process"/>
    <property type="evidence" value="ECO:0007669"/>
    <property type="project" value="UniProtKB-UniRule"/>
</dbReference>
<keyword evidence="10 14" id="KW-0067">ATP-binding</keyword>
<evidence type="ECO:0000256" key="4">
    <source>
        <dbReference type="ARBA" id="ARBA00022643"/>
    </source>
</evidence>
<keyword evidence="6 14" id="KW-0548">Nucleotidyltransferase</keyword>
<dbReference type="Gene3D" id="3.40.50.620">
    <property type="entry name" value="HUPs"/>
    <property type="match status" value="1"/>
</dbReference>
<reference evidence="16 17" key="1">
    <citation type="submission" date="2017-11" db="EMBL/GenBank/DDBJ databases">
        <title>Genome-resolved metagenomics identifies genetic mobility, metabolic interactions, and unexpected diversity in perchlorate-reducing communities.</title>
        <authorList>
            <person name="Barnum T.P."/>
            <person name="Figueroa I.A."/>
            <person name="Carlstrom C.I."/>
            <person name="Lucas L.N."/>
            <person name="Engelbrektson A.L."/>
            <person name="Coates J.D."/>
        </authorList>
    </citation>
    <scope>NUCLEOTIDE SEQUENCE [LARGE SCALE GENOMIC DNA]</scope>
    <source>
        <strain evidence="16">BM706</strain>
    </source>
</reference>
<dbReference type="InterPro" id="IPR014729">
    <property type="entry name" value="Rossmann-like_a/b/a_fold"/>
</dbReference>
<evidence type="ECO:0000313" key="17">
    <source>
        <dbReference type="Proteomes" id="UP000234857"/>
    </source>
</evidence>
<evidence type="ECO:0000256" key="13">
    <source>
        <dbReference type="ARBA" id="ARBA00049494"/>
    </source>
</evidence>
<dbReference type="PIRSF" id="PIRSF004491">
    <property type="entry name" value="FAD_Synth"/>
    <property type="match status" value="1"/>
</dbReference>
<evidence type="ECO:0000256" key="1">
    <source>
        <dbReference type="ARBA" id="ARBA00004726"/>
    </source>
</evidence>
<evidence type="ECO:0000256" key="7">
    <source>
        <dbReference type="ARBA" id="ARBA00022741"/>
    </source>
</evidence>
<keyword evidence="3 14" id="KW-0285">Flavoprotein</keyword>
<comment type="pathway">
    <text evidence="1 14">Cofactor biosynthesis; FAD biosynthesis; FAD from FMN: step 1/1.</text>
</comment>
<evidence type="ECO:0000256" key="14">
    <source>
        <dbReference type="PIRNR" id="PIRNR004491"/>
    </source>
</evidence>
<dbReference type="InterPro" id="IPR023468">
    <property type="entry name" value="Riboflavin_kinase"/>
</dbReference>
<dbReference type="CDD" id="cd02064">
    <property type="entry name" value="FAD_synthetase_N"/>
    <property type="match status" value="1"/>
</dbReference>
<feature type="domain" description="Riboflavin kinase" evidence="15">
    <location>
        <begin position="176"/>
        <end position="303"/>
    </location>
</feature>
<name>A0A2N5ZK84_MUIH1</name>
<dbReference type="UniPathway" id="UPA00276">
    <property type="reaction ID" value="UER00406"/>
</dbReference>
<evidence type="ECO:0000256" key="9">
    <source>
        <dbReference type="ARBA" id="ARBA00022827"/>
    </source>
</evidence>
<organism evidence="16 17">
    <name type="scientific">Muiribacterium halophilum</name>
    <dbReference type="NCBI Taxonomy" id="2053465"/>
    <lineage>
        <taxon>Bacteria</taxon>
        <taxon>Candidatus Muiribacteriota</taxon>
        <taxon>Candidatus Muiribacteriia</taxon>
        <taxon>Candidatus Muiribacteriales</taxon>
        <taxon>Candidatus Muiribacteriaceae</taxon>
        <taxon>Candidatus Muiribacterium</taxon>
    </lineage>
</organism>
<dbReference type="SUPFAM" id="SSF52374">
    <property type="entry name" value="Nucleotidylyl transferase"/>
    <property type="match status" value="1"/>
</dbReference>
<keyword evidence="7 14" id="KW-0547">Nucleotide-binding</keyword>
<keyword evidence="8 14" id="KW-0418">Kinase</keyword>
<dbReference type="NCBIfam" id="TIGR00083">
    <property type="entry name" value="ribF"/>
    <property type="match status" value="1"/>
</dbReference>